<dbReference type="AlphaFoldDB" id="A0A7S2GK66"/>
<dbReference type="Gene3D" id="3.40.50.2020">
    <property type="match status" value="1"/>
</dbReference>
<dbReference type="GO" id="GO:0032263">
    <property type="term" value="P:GMP salvage"/>
    <property type="evidence" value="ECO:0007669"/>
    <property type="project" value="TreeGrafter"/>
</dbReference>
<feature type="domain" description="Phosphoribosyltransferase" evidence="1">
    <location>
        <begin position="72"/>
        <end position="221"/>
    </location>
</feature>
<dbReference type="GO" id="GO:0004422">
    <property type="term" value="F:hypoxanthine phosphoribosyltransferase activity"/>
    <property type="evidence" value="ECO:0007669"/>
    <property type="project" value="TreeGrafter"/>
</dbReference>
<dbReference type="SUPFAM" id="SSF53271">
    <property type="entry name" value="PRTase-like"/>
    <property type="match status" value="1"/>
</dbReference>
<proteinExistence type="predicted"/>
<dbReference type="InterPro" id="IPR029057">
    <property type="entry name" value="PRTase-like"/>
</dbReference>
<reference evidence="2" key="1">
    <citation type="submission" date="2021-01" db="EMBL/GenBank/DDBJ databases">
        <authorList>
            <person name="Corre E."/>
            <person name="Pelletier E."/>
            <person name="Niang G."/>
            <person name="Scheremetjew M."/>
            <person name="Finn R."/>
            <person name="Kale V."/>
            <person name="Holt S."/>
            <person name="Cochrane G."/>
            <person name="Meng A."/>
            <person name="Brown T."/>
            <person name="Cohen L."/>
        </authorList>
    </citation>
    <scope>NUCLEOTIDE SEQUENCE</scope>
    <source>
        <strain evidence="2">CCMP1381</strain>
    </source>
</reference>
<dbReference type="GO" id="GO:0032264">
    <property type="term" value="P:IMP salvage"/>
    <property type="evidence" value="ECO:0007669"/>
    <property type="project" value="TreeGrafter"/>
</dbReference>
<name>A0A7S2GK66_9STRA</name>
<organism evidence="2">
    <name type="scientific">Octactis speculum</name>
    <dbReference type="NCBI Taxonomy" id="3111310"/>
    <lineage>
        <taxon>Eukaryota</taxon>
        <taxon>Sar</taxon>
        <taxon>Stramenopiles</taxon>
        <taxon>Ochrophyta</taxon>
        <taxon>Dictyochophyceae</taxon>
        <taxon>Dictyochales</taxon>
        <taxon>Dictyochaceae</taxon>
        <taxon>Octactis</taxon>
    </lineage>
</organism>
<dbReference type="PANTHER" id="PTHR43340">
    <property type="entry name" value="HYPOXANTHINE-GUANINE PHOSPHORIBOSYLTRANSFERASE"/>
    <property type="match status" value="1"/>
</dbReference>
<sequence length="271" mass="30197">MDKGWIRVAAPAAALCAAAWWYTRRNVRSDEDIACDFLSIQEDHTGKLMKDSSSTYFNEVKSYKLIMTESELNRAVQRVAREIERQTVGEKIVLCGILKGAYVFLHDLSQQLNRPNSVYFVEASSYSGQEQSDGVELLSRIVASKFEGRKIVLVDELLDNGKTMDTMTQHLMKTLGVPRSNILTCVLMSKNRPQRPKHWDADIVGIADLPDVWLVGYGLDDNGTKRGWPMLFGKPKCAGVPLAAADAIFSGSEEGAAMHASIRQRIKESLL</sequence>
<dbReference type="CDD" id="cd06223">
    <property type="entry name" value="PRTases_typeI"/>
    <property type="match status" value="1"/>
</dbReference>
<evidence type="ECO:0000259" key="1">
    <source>
        <dbReference type="Pfam" id="PF00156"/>
    </source>
</evidence>
<dbReference type="EMBL" id="HBGS01045809">
    <property type="protein sequence ID" value="CAD9458617.1"/>
    <property type="molecule type" value="Transcribed_RNA"/>
</dbReference>
<dbReference type="GO" id="GO:0046100">
    <property type="term" value="P:hypoxanthine metabolic process"/>
    <property type="evidence" value="ECO:0007669"/>
    <property type="project" value="TreeGrafter"/>
</dbReference>
<dbReference type="InterPro" id="IPR050408">
    <property type="entry name" value="HGPRT"/>
</dbReference>
<dbReference type="GO" id="GO:0006178">
    <property type="term" value="P:guanine salvage"/>
    <property type="evidence" value="ECO:0007669"/>
    <property type="project" value="TreeGrafter"/>
</dbReference>
<protein>
    <recommendedName>
        <fullName evidence="1">Phosphoribosyltransferase domain-containing protein</fullName>
    </recommendedName>
</protein>
<dbReference type="Pfam" id="PF00156">
    <property type="entry name" value="Pribosyltran"/>
    <property type="match status" value="1"/>
</dbReference>
<dbReference type="GO" id="GO:0005829">
    <property type="term" value="C:cytosol"/>
    <property type="evidence" value="ECO:0007669"/>
    <property type="project" value="TreeGrafter"/>
</dbReference>
<evidence type="ECO:0000313" key="2">
    <source>
        <dbReference type="EMBL" id="CAD9458617.1"/>
    </source>
</evidence>
<gene>
    <name evidence="2" type="ORF">DSPE1174_LOCUS23706</name>
</gene>
<accession>A0A7S2GK66</accession>
<dbReference type="PANTHER" id="PTHR43340:SF1">
    <property type="entry name" value="HYPOXANTHINE PHOSPHORIBOSYLTRANSFERASE"/>
    <property type="match status" value="1"/>
</dbReference>
<dbReference type="InterPro" id="IPR000836">
    <property type="entry name" value="PRTase_dom"/>
</dbReference>
<dbReference type="GO" id="GO:0000287">
    <property type="term" value="F:magnesium ion binding"/>
    <property type="evidence" value="ECO:0007669"/>
    <property type="project" value="TreeGrafter"/>
</dbReference>